<dbReference type="RefSeq" id="XP_030072835.1">
    <property type="nucleotide sequence ID" value="XM_030216975.1"/>
</dbReference>
<dbReference type="CTD" id="51512"/>
<dbReference type="RefSeq" id="XP_030072833.1">
    <property type="nucleotide sequence ID" value="XM_030216973.1"/>
</dbReference>
<proteinExistence type="predicted"/>
<evidence type="ECO:0000256" key="1">
    <source>
        <dbReference type="ARBA" id="ARBA00004245"/>
    </source>
</evidence>
<dbReference type="RefSeq" id="XP_030072837.1">
    <property type="nucleotide sequence ID" value="XM_030216977.1"/>
</dbReference>
<dbReference type="RefSeq" id="XP_030072836.1">
    <property type="nucleotide sequence ID" value="XM_030216976.1"/>
</dbReference>
<evidence type="ECO:0000313" key="8">
    <source>
        <dbReference type="RefSeq" id="XP_030072830.1"/>
    </source>
</evidence>
<keyword evidence="7" id="KW-1185">Reference proteome</keyword>
<evidence type="ECO:0000313" key="13">
    <source>
        <dbReference type="RefSeq" id="XP_030072836.1"/>
    </source>
</evidence>
<feature type="region of interest" description="Disordered" evidence="5">
    <location>
        <begin position="193"/>
        <end position="228"/>
    </location>
</feature>
<evidence type="ECO:0000256" key="2">
    <source>
        <dbReference type="ARBA" id="ARBA00022490"/>
    </source>
</evidence>
<reference evidence="8 9" key="1">
    <citation type="submission" date="2025-04" db="UniProtKB">
        <authorList>
            <consortium name="RefSeq"/>
        </authorList>
    </citation>
    <scope>IDENTIFICATION</scope>
</reference>
<keyword evidence="2" id="KW-0963">Cytoplasm</keyword>
<dbReference type="PANTHER" id="PTHR21584:SF10">
    <property type="entry name" value="G2 AND S PHASE-EXPRESSED PROTEIN 1"/>
    <property type="match status" value="1"/>
</dbReference>
<comment type="subcellular location">
    <subcellularLocation>
        <location evidence="1">Cytoplasm</location>
        <location evidence="1">Cytoskeleton</location>
    </subcellularLocation>
</comment>
<feature type="compositionally biased region" description="Polar residues" evidence="5">
    <location>
        <begin position="193"/>
        <end position="218"/>
    </location>
</feature>
<feature type="compositionally biased region" description="Low complexity" evidence="5">
    <location>
        <begin position="315"/>
        <end position="327"/>
    </location>
</feature>
<evidence type="ECO:0000313" key="10">
    <source>
        <dbReference type="RefSeq" id="XP_030072833.1"/>
    </source>
</evidence>
<evidence type="ECO:0000313" key="7">
    <source>
        <dbReference type="Proteomes" id="UP000515156"/>
    </source>
</evidence>
<dbReference type="RefSeq" id="XP_030072834.1">
    <property type="nucleotide sequence ID" value="XM_030216974.1"/>
</dbReference>
<dbReference type="RefSeq" id="XP_030072831.1">
    <property type="nucleotide sequence ID" value="XM_030216971.1"/>
</dbReference>
<evidence type="ECO:0000259" key="6">
    <source>
        <dbReference type="Pfam" id="PF15259"/>
    </source>
</evidence>
<keyword evidence="4" id="KW-0206">Cytoskeleton</keyword>
<evidence type="ECO:0000256" key="5">
    <source>
        <dbReference type="SAM" id="MobiDB-lite"/>
    </source>
</evidence>
<sequence>MKMDLHSAGVGFTLLMDEKFDFDLSLSPKSEKEEDDDEVFIGPVGHKERCVAVGIEIQSHDAEETHSSKPSAQGMWSPLSGEKFVEIFKESHLLALQLSSNKRNQRSKIDKSCMQNSAVEEFVQESKAKMKMFQLGKEETDWSTPSKRETYCVPNGPTPNKRETYCVANSPFSLLPPFVQQNLDVPHSIQKPVQVQRTPKNASPLVQKQKTCNSQTKNISEKRRGGNLQDIKAVPMQGNSQQLAKPTPEIKITAQRQQHLSGVGSSEDLCSEKSSIVSDMSDSSFNSKRALPAPRKLGLNTQLKPPSANGPTRKNTTTSSSSSSSSFCSINSSMNSSLSVSPVEGNAKPNSALNTSVISCKLPSNTSRLGTVRHNVRSSVQLDCSKSNQLVKPHKTSHLSNAVKAIKPASRSLLQTQTPVDKLHRQSSLPGLQRLSTHSKPESFGKENASSKPKASVVPTPNGQLKAPKQAGAPSPENVVPKVMQPNRRFSCSSRVSGIVASTPIRQPTHGETQTPGLNVKSVLVKSSARRASALPTPVSRRVSGIPTATPKRLPIECWSSPQLALPCQTSSMSTKKLVVGSAQIQETKSQVASNPALSSDGETSPPLLEPFILDFSPEAKVTKDKIQEAATASQSDEVLLIDFVADEKPAFTTEVENKPLIDFTNTPEVHLNAQRKPTVGQLIDLSSPLINLSPDKENIKMDSPLLKF</sequence>
<dbReference type="InterPro" id="IPR032768">
    <property type="entry name" value="GTSE1_N"/>
</dbReference>
<feature type="region of interest" description="Disordered" evidence="5">
    <location>
        <begin position="254"/>
        <end position="327"/>
    </location>
</feature>
<protein>
    <submittedName>
        <fullName evidence="8 9">G2 and S phase-expressed protein 1 isoform X1</fullName>
    </submittedName>
</protein>
<evidence type="ECO:0000313" key="9">
    <source>
        <dbReference type="RefSeq" id="XP_030072831.1"/>
    </source>
</evidence>
<feature type="compositionally biased region" description="Polar residues" evidence="5">
    <location>
        <begin position="254"/>
        <end position="264"/>
    </location>
</feature>
<dbReference type="RefSeq" id="XP_030072830.1">
    <property type="nucleotide sequence ID" value="XM_030216970.1"/>
</dbReference>
<feature type="compositionally biased region" description="Low complexity" evidence="5">
    <location>
        <begin position="272"/>
        <end position="287"/>
    </location>
</feature>
<gene>
    <name evidence="8 9 10 11 12 13 14" type="primary">GTSE1</name>
</gene>
<name>A0A6P7Z0F9_9AMPH</name>
<evidence type="ECO:0000313" key="12">
    <source>
        <dbReference type="RefSeq" id="XP_030072835.1"/>
    </source>
</evidence>
<dbReference type="GeneID" id="115479178"/>
<evidence type="ECO:0000313" key="11">
    <source>
        <dbReference type="RefSeq" id="XP_030072834.1"/>
    </source>
</evidence>
<organism evidence="7 14">
    <name type="scientific">Microcaecilia unicolor</name>
    <dbReference type="NCBI Taxonomy" id="1415580"/>
    <lineage>
        <taxon>Eukaryota</taxon>
        <taxon>Metazoa</taxon>
        <taxon>Chordata</taxon>
        <taxon>Craniata</taxon>
        <taxon>Vertebrata</taxon>
        <taxon>Euteleostomi</taxon>
        <taxon>Amphibia</taxon>
        <taxon>Gymnophiona</taxon>
        <taxon>Siphonopidae</taxon>
        <taxon>Microcaecilia</taxon>
    </lineage>
</organism>
<feature type="compositionally biased region" description="Polar residues" evidence="5">
    <location>
        <begin position="448"/>
        <end position="463"/>
    </location>
</feature>
<dbReference type="GO" id="GO:0005881">
    <property type="term" value="C:cytoplasmic microtubule"/>
    <property type="evidence" value="ECO:0007669"/>
    <property type="project" value="TreeGrafter"/>
</dbReference>
<feature type="domain" description="G2 and S phase-expressed protein 1 N-terminal" evidence="6">
    <location>
        <begin position="13"/>
        <end position="154"/>
    </location>
</feature>
<evidence type="ECO:0000313" key="14">
    <source>
        <dbReference type="RefSeq" id="XP_030072837.1"/>
    </source>
</evidence>
<dbReference type="InterPro" id="IPR026657">
    <property type="entry name" value="DDA3/GTSE-1"/>
</dbReference>
<dbReference type="Proteomes" id="UP000515156">
    <property type="component" value="Chromosome 10"/>
</dbReference>
<feature type="compositionally biased region" description="Polar residues" evidence="5">
    <location>
        <begin position="426"/>
        <end position="438"/>
    </location>
</feature>
<dbReference type="GO" id="GO:0008017">
    <property type="term" value="F:microtubule binding"/>
    <property type="evidence" value="ECO:0007669"/>
    <property type="project" value="TreeGrafter"/>
</dbReference>
<evidence type="ECO:0000256" key="4">
    <source>
        <dbReference type="ARBA" id="ARBA00023212"/>
    </source>
</evidence>
<dbReference type="OrthoDB" id="10072587at2759"/>
<dbReference type="Pfam" id="PF15259">
    <property type="entry name" value="GTSE1_N"/>
    <property type="match status" value="1"/>
</dbReference>
<dbReference type="PANTHER" id="PTHR21584">
    <property type="entry name" value="DIFFERENTIAL DISPLAY AND ACTIVATED BY P53 DDA3 /G2 S PHASE EXPRESSED 1"/>
    <property type="match status" value="1"/>
</dbReference>
<keyword evidence="3" id="KW-0597">Phosphoprotein</keyword>
<dbReference type="AlphaFoldDB" id="A0A6P7Z0F9"/>
<feature type="compositionally biased region" description="Polar residues" evidence="5">
    <location>
        <begin position="299"/>
        <end position="314"/>
    </location>
</feature>
<evidence type="ECO:0000256" key="3">
    <source>
        <dbReference type="ARBA" id="ARBA00022553"/>
    </source>
</evidence>
<accession>A0A6P7Z0F9</accession>
<dbReference type="KEGG" id="muo:115479178"/>
<feature type="region of interest" description="Disordered" evidence="5">
    <location>
        <begin position="415"/>
        <end position="482"/>
    </location>
</feature>